<evidence type="ECO:0000259" key="5">
    <source>
        <dbReference type="Pfam" id="PF00884"/>
    </source>
</evidence>
<dbReference type="PANTHER" id="PTHR42693">
    <property type="entry name" value="ARYLSULFATASE FAMILY MEMBER"/>
    <property type="match status" value="1"/>
</dbReference>
<dbReference type="InterPro" id="IPR050738">
    <property type="entry name" value="Sulfatase"/>
</dbReference>
<dbReference type="InterPro" id="IPR017850">
    <property type="entry name" value="Alkaline_phosphatase_core_sf"/>
</dbReference>
<keyword evidence="3" id="KW-0378">Hydrolase</keyword>
<evidence type="ECO:0000313" key="6">
    <source>
        <dbReference type="EMBL" id="GAG78051.1"/>
    </source>
</evidence>
<dbReference type="GO" id="GO:0046872">
    <property type="term" value="F:metal ion binding"/>
    <property type="evidence" value="ECO:0007669"/>
    <property type="project" value="UniProtKB-KW"/>
</dbReference>
<sequence>MNVLFIMTDQQRADHLSCAGNPVLKTPNIDSIAKDGIRFTNAFCANPMCMPNRASMVTGLYPMVHGVRSNGINLSTEIPTLAKVLKKMGYHTAAVGKMHYQYFLPPYKKKDKSTESAGDWFAKETENNPVKENFPIPYYGFEEVEIVIAHGQMCCGHYLDWLKERGPEYLPKLEKIYQKFFDNFFGIFCDINLPERLYNSTYVKERSISFLERCANGDYGSKPFNFMIRIQVNISFQ</sequence>
<dbReference type="InterPro" id="IPR000917">
    <property type="entry name" value="Sulfatase_N"/>
</dbReference>
<feature type="domain" description="Sulfatase N-terminal" evidence="5">
    <location>
        <begin position="2"/>
        <end position="103"/>
    </location>
</feature>
<evidence type="ECO:0000256" key="2">
    <source>
        <dbReference type="ARBA" id="ARBA00022723"/>
    </source>
</evidence>
<dbReference type="PANTHER" id="PTHR42693:SF53">
    <property type="entry name" value="ENDO-4-O-SULFATASE"/>
    <property type="match status" value="1"/>
</dbReference>
<dbReference type="SUPFAM" id="SSF53649">
    <property type="entry name" value="Alkaline phosphatase-like"/>
    <property type="match status" value="1"/>
</dbReference>
<dbReference type="PROSITE" id="PS00149">
    <property type="entry name" value="SULFATASE_2"/>
    <property type="match status" value="1"/>
</dbReference>
<dbReference type="CDD" id="cd16022">
    <property type="entry name" value="sulfatase_like"/>
    <property type="match status" value="1"/>
</dbReference>
<name>X1C107_9ZZZZ</name>
<protein>
    <recommendedName>
        <fullName evidence="5">Sulfatase N-terminal domain-containing protein</fullName>
    </recommendedName>
</protein>
<comment type="caution">
    <text evidence="6">The sequence shown here is derived from an EMBL/GenBank/DDBJ whole genome shotgun (WGS) entry which is preliminary data.</text>
</comment>
<dbReference type="AlphaFoldDB" id="X1C107"/>
<evidence type="ECO:0000256" key="1">
    <source>
        <dbReference type="ARBA" id="ARBA00008779"/>
    </source>
</evidence>
<reference evidence="6" key="1">
    <citation type="journal article" date="2014" name="Front. Microbiol.">
        <title>High frequency of phylogenetically diverse reductive dehalogenase-homologous genes in deep subseafloor sedimentary metagenomes.</title>
        <authorList>
            <person name="Kawai M."/>
            <person name="Futagami T."/>
            <person name="Toyoda A."/>
            <person name="Takaki Y."/>
            <person name="Nishi S."/>
            <person name="Hori S."/>
            <person name="Arai W."/>
            <person name="Tsubouchi T."/>
            <person name="Morono Y."/>
            <person name="Uchiyama I."/>
            <person name="Ito T."/>
            <person name="Fujiyama A."/>
            <person name="Inagaki F."/>
            <person name="Takami H."/>
        </authorList>
    </citation>
    <scope>NUCLEOTIDE SEQUENCE</scope>
    <source>
        <strain evidence="6">Expedition CK06-06</strain>
    </source>
</reference>
<accession>X1C107</accession>
<comment type="similarity">
    <text evidence="1">Belongs to the sulfatase family.</text>
</comment>
<dbReference type="EMBL" id="BART01009565">
    <property type="protein sequence ID" value="GAG78051.1"/>
    <property type="molecule type" value="Genomic_DNA"/>
</dbReference>
<evidence type="ECO:0000256" key="4">
    <source>
        <dbReference type="ARBA" id="ARBA00022837"/>
    </source>
</evidence>
<organism evidence="6">
    <name type="scientific">marine sediment metagenome</name>
    <dbReference type="NCBI Taxonomy" id="412755"/>
    <lineage>
        <taxon>unclassified sequences</taxon>
        <taxon>metagenomes</taxon>
        <taxon>ecological metagenomes</taxon>
    </lineage>
</organism>
<proteinExistence type="inferred from homology"/>
<gene>
    <name evidence="6" type="ORF">S01H4_21157</name>
</gene>
<keyword evidence="2" id="KW-0479">Metal-binding</keyword>
<dbReference type="Gene3D" id="3.40.720.10">
    <property type="entry name" value="Alkaline Phosphatase, subunit A"/>
    <property type="match status" value="1"/>
</dbReference>
<keyword evidence="4" id="KW-0106">Calcium</keyword>
<evidence type="ECO:0000256" key="3">
    <source>
        <dbReference type="ARBA" id="ARBA00022801"/>
    </source>
</evidence>
<dbReference type="GO" id="GO:0004065">
    <property type="term" value="F:arylsulfatase activity"/>
    <property type="evidence" value="ECO:0007669"/>
    <property type="project" value="TreeGrafter"/>
</dbReference>
<dbReference type="InterPro" id="IPR024607">
    <property type="entry name" value="Sulfatase_CS"/>
</dbReference>
<dbReference type="Pfam" id="PF00884">
    <property type="entry name" value="Sulfatase"/>
    <property type="match status" value="1"/>
</dbReference>